<sequence length="526" mass="58571">MSTTARSRGGTVDQGMHPVPFTFSYDGRAGGNNSGLGLGLGESGLDLGGGKLVAMFGNSVSLYERPCRRAKFNINYEQPEDEDDQSITSIDDDTTNVRFFASRRLKLFRRGSVSNVNANSNSNDGCGAVHRSAPNESKRCTNRDLDSLTDAVKRIKFFSESLVFFNSEEAPQSLSKQPHSVKKLRESPPLLPESFANPIDQLKLSFQPRAPSVEFQIISSTSHGTISTVPFKSTVPITFETVSVIPHHYSRVLSCVKLRLVFLVENIHPKKIVTVCYTTNGWDSHTVSKRARRDANLYENTLERFCVEIDCSPTFGSELYTQQQQQEEIYNSPRLVSETIMQVEFSVTCLMNNVEYCNNRNGLNHVVLVGIRESFPSPVFPSISLSSASTPPQSILSEVSLKRTRGVLDSETQLYAKHRATMFALEVGQAMANEAKRIDAEFRITGKEQKQQQQQQQQQRPSSSSKASLKLEPLNAVVPFTIANPVLEESFKSLKSPSGYESPFKSPSVSKKLWRATRISFGLRLK</sequence>
<dbReference type="AlphaFoldDB" id="A0AAD5T9Q7"/>
<gene>
    <name evidence="2" type="ORF">HK100_006232</name>
</gene>
<organism evidence="2 3">
    <name type="scientific">Physocladia obscura</name>
    <dbReference type="NCBI Taxonomy" id="109957"/>
    <lineage>
        <taxon>Eukaryota</taxon>
        <taxon>Fungi</taxon>
        <taxon>Fungi incertae sedis</taxon>
        <taxon>Chytridiomycota</taxon>
        <taxon>Chytridiomycota incertae sedis</taxon>
        <taxon>Chytridiomycetes</taxon>
        <taxon>Chytridiales</taxon>
        <taxon>Chytriomycetaceae</taxon>
        <taxon>Physocladia</taxon>
    </lineage>
</organism>
<reference evidence="2" key="1">
    <citation type="submission" date="2020-05" db="EMBL/GenBank/DDBJ databases">
        <title>Phylogenomic resolution of chytrid fungi.</title>
        <authorList>
            <person name="Stajich J.E."/>
            <person name="Amses K."/>
            <person name="Simmons R."/>
            <person name="Seto K."/>
            <person name="Myers J."/>
            <person name="Bonds A."/>
            <person name="Quandt C.A."/>
            <person name="Barry K."/>
            <person name="Liu P."/>
            <person name="Grigoriev I."/>
            <person name="Longcore J.E."/>
            <person name="James T.Y."/>
        </authorList>
    </citation>
    <scope>NUCLEOTIDE SEQUENCE</scope>
    <source>
        <strain evidence="2">JEL0513</strain>
    </source>
</reference>
<evidence type="ECO:0000256" key="1">
    <source>
        <dbReference type="SAM" id="MobiDB-lite"/>
    </source>
</evidence>
<proteinExistence type="predicted"/>
<dbReference type="EMBL" id="JADGJH010000029">
    <property type="protein sequence ID" value="KAJ3141477.1"/>
    <property type="molecule type" value="Genomic_DNA"/>
</dbReference>
<dbReference type="InterPro" id="IPR038175">
    <property type="entry name" value="CBM21_dom_sf"/>
</dbReference>
<comment type="caution">
    <text evidence="2">The sequence shown here is derived from an EMBL/GenBank/DDBJ whole genome shotgun (WGS) entry which is preliminary data.</text>
</comment>
<accession>A0AAD5T9Q7</accession>
<protein>
    <submittedName>
        <fullName evidence="2">Uncharacterized protein</fullName>
    </submittedName>
</protein>
<dbReference type="Gene3D" id="2.60.40.2440">
    <property type="entry name" value="Carbohydrate binding type-21 domain"/>
    <property type="match status" value="1"/>
</dbReference>
<evidence type="ECO:0000313" key="3">
    <source>
        <dbReference type="Proteomes" id="UP001211907"/>
    </source>
</evidence>
<dbReference type="Proteomes" id="UP001211907">
    <property type="component" value="Unassembled WGS sequence"/>
</dbReference>
<feature type="region of interest" description="Disordered" evidence="1">
    <location>
        <begin position="445"/>
        <end position="468"/>
    </location>
</feature>
<name>A0AAD5T9Q7_9FUNG</name>
<evidence type="ECO:0000313" key="2">
    <source>
        <dbReference type="EMBL" id="KAJ3141477.1"/>
    </source>
</evidence>
<keyword evidence="3" id="KW-1185">Reference proteome</keyword>